<keyword evidence="4 5" id="KW-0720">Serine protease</keyword>
<dbReference type="PROSITE" id="PS51892">
    <property type="entry name" value="SUBTILASE"/>
    <property type="match status" value="1"/>
</dbReference>
<dbReference type="PANTHER" id="PTHR43806:SF67">
    <property type="entry name" value="EGF-LIKE DOMAIN-CONTAINING PROTEIN"/>
    <property type="match status" value="1"/>
</dbReference>
<dbReference type="PROSITE" id="PS00138">
    <property type="entry name" value="SUBTILASE_SER"/>
    <property type="match status" value="1"/>
</dbReference>
<dbReference type="GO" id="GO:0006508">
    <property type="term" value="P:proteolysis"/>
    <property type="evidence" value="ECO:0007669"/>
    <property type="project" value="UniProtKB-KW"/>
</dbReference>
<dbReference type="AlphaFoldDB" id="A0A7C4L0M4"/>
<keyword evidence="3 5" id="KW-0378">Hydrolase</keyword>
<protein>
    <recommendedName>
        <fullName evidence="6">Peptidase S8/S53 domain-containing protein</fullName>
    </recommendedName>
</protein>
<comment type="similarity">
    <text evidence="1 5">Belongs to the peptidase S8 family.</text>
</comment>
<dbReference type="EMBL" id="DSXR01000040">
    <property type="protein sequence ID" value="HGS86583.1"/>
    <property type="molecule type" value="Genomic_DNA"/>
</dbReference>
<dbReference type="Gene3D" id="3.40.50.200">
    <property type="entry name" value="Peptidase S8/S53 domain"/>
    <property type="match status" value="1"/>
</dbReference>
<dbReference type="Pfam" id="PF00082">
    <property type="entry name" value="Peptidase_S8"/>
    <property type="match status" value="1"/>
</dbReference>
<dbReference type="InterPro" id="IPR050131">
    <property type="entry name" value="Peptidase_S8_subtilisin-like"/>
</dbReference>
<evidence type="ECO:0000256" key="4">
    <source>
        <dbReference type="ARBA" id="ARBA00022825"/>
    </source>
</evidence>
<dbReference type="InterPro" id="IPR036852">
    <property type="entry name" value="Peptidase_S8/S53_dom_sf"/>
</dbReference>
<feature type="domain" description="Peptidase S8/S53" evidence="6">
    <location>
        <begin position="182"/>
        <end position="489"/>
    </location>
</feature>
<proteinExistence type="inferred from homology"/>
<evidence type="ECO:0000259" key="6">
    <source>
        <dbReference type="Pfam" id="PF00082"/>
    </source>
</evidence>
<organism evidence="7">
    <name type="scientific">Bellilinea caldifistulae</name>
    <dbReference type="NCBI Taxonomy" id="360411"/>
    <lineage>
        <taxon>Bacteria</taxon>
        <taxon>Bacillati</taxon>
        <taxon>Chloroflexota</taxon>
        <taxon>Anaerolineae</taxon>
        <taxon>Anaerolineales</taxon>
        <taxon>Anaerolineaceae</taxon>
        <taxon>Bellilinea</taxon>
    </lineage>
</organism>
<evidence type="ECO:0000256" key="3">
    <source>
        <dbReference type="ARBA" id="ARBA00022801"/>
    </source>
</evidence>
<evidence type="ECO:0000313" key="7">
    <source>
        <dbReference type="EMBL" id="HGS86583.1"/>
    </source>
</evidence>
<accession>A0A7C4L0M4</accession>
<name>A0A7C4L0M4_9CHLR</name>
<dbReference type="Gene3D" id="2.60.120.260">
    <property type="entry name" value="Galactose-binding domain-like"/>
    <property type="match status" value="1"/>
</dbReference>
<dbReference type="Gene3D" id="2.60.40.1120">
    <property type="entry name" value="Carboxypeptidase-like, regulatory domain"/>
    <property type="match status" value="1"/>
</dbReference>
<dbReference type="SUPFAM" id="SSF52743">
    <property type="entry name" value="Subtilisin-like"/>
    <property type="match status" value="1"/>
</dbReference>
<dbReference type="Pfam" id="PF13620">
    <property type="entry name" value="CarboxypepD_reg"/>
    <property type="match status" value="1"/>
</dbReference>
<dbReference type="SUPFAM" id="SSF49464">
    <property type="entry name" value="Carboxypeptidase regulatory domain-like"/>
    <property type="match status" value="1"/>
</dbReference>
<evidence type="ECO:0000256" key="1">
    <source>
        <dbReference type="ARBA" id="ARBA00011073"/>
    </source>
</evidence>
<keyword evidence="2 5" id="KW-0645">Protease</keyword>
<sequence>MKGRSGFIWIFAVLIALLSGWLAIPPQADADSILPADQPPVDIEVLQEIQEEGSADYWILFDTPADLTPATLMDWEERGRYVYDQLRRTAQLTQARVQTELQRLGVNYQSFWIQNAIYVESSGEATLQQMLNFPEIQAIRAPRQIYLHDVQRPLFPAVTVQAVEENLTHIQAPQVWQRGITGRGLTVASIDTGVRYTHRALINAYRGNLGGGNFSHDYNWFDPYLQQPAPLDLHGHGTHTMGIMIGKDGSNNQIGIAPGADWIACRGCKGNTCGEAQLLACAQFVLAPTRTDGSQPNPDLRPQVVNNSWGDCGRKYDGWFQSAVNAWLAAGIYPVFSNGNAGGCGYDFPPGLNTVGNPARYGSVTGVGSSGNNNGQYAAHSNWGPTDNPDTINPRQGFASLKPQVLAPGVNIRSAFAGTDTAYAWLSGTSMSAPHVAGLVALIWQAAPCLVGNYALTETIIEQTATPVYYDDGSPATPTNLPNYAAGWGEINALAAVQAAQSQCANTATLQGLVRGSQVCDAFQFLPVQGATITAYSANSPDQPVRITTTAADGTYLLTLSPGSYRLTVAAEGMIEQEVWLTLPASQTTVQNFDLLSDHPCLQAESSSFQVELQTGESTTHSISLSNQGWQETPFSIVKRTLHQPPLLADGGFELGNSSSSPWRQYSLLFGTPLCSVSTCGGYGSALPHSGQWWAWFGGASKTEEGWLEQSFRLPAGKGFLRFYLQVKGCGNPADFIQILVDENEIWRQNVSGIHCWQTDYRRHEVDLSAFADGNSHNLKIYSQQTTSATTNFFLDDLTLWQETDWLQIEPDSGSLPGGSTIPLHLTVNSEGLLPGMHRAVLELHSGDEILTQILVEVKINAPYQYYFPLIGNAGR</sequence>
<dbReference type="GO" id="GO:0004252">
    <property type="term" value="F:serine-type endopeptidase activity"/>
    <property type="evidence" value="ECO:0007669"/>
    <property type="project" value="UniProtKB-UniRule"/>
</dbReference>
<feature type="active site" description="Charge relay system" evidence="5">
    <location>
        <position position="191"/>
    </location>
</feature>
<comment type="caution">
    <text evidence="7">The sequence shown here is derived from an EMBL/GenBank/DDBJ whole genome shotgun (WGS) entry which is preliminary data.</text>
</comment>
<dbReference type="PRINTS" id="PR00723">
    <property type="entry name" value="SUBTILISIN"/>
</dbReference>
<dbReference type="InterPro" id="IPR023828">
    <property type="entry name" value="Peptidase_S8_Ser-AS"/>
</dbReference>
<evidence type="ECO:0000256" key="2">
    <source>
        <dbReference type="ARBA" id="ARBA00022670"/>
    </source>
</evidence>
<dbReference type="InterPro" id="IPR008969">
    <property type="entry name" value="CarboxyPept-like_regulatory"/>
</dbReference>
<dbReference type="InterPro" id="IPR000209">
    <property type="entry name" value="Peptidase_S8/S53_dom"/>
</dbReference>
<gene>
    <name evidence="7" type="ORF">ENT17_03090</name>
</gene>
<reference evidence="7" key="1">
    <citation type="journal article" date="2020" name="mSystems">
        <title>Genome- and Community-Level Interaction Insights into Carbon Utilization and Element Cycling Functions of Hydrothermarchaeota in Hydrothermal Sediment.</title>
        <authorList>
            <person name="Zhou Z."/>
            <person name="Liu Y."/>
            <person name="Xu W."/>
            <person name="Pan J."/>
            <person name="Luo Z.H."/>
            <person name="Li M."/>
        </authorList>
    </citation>
    <scope>NUCLEOTIDE SEQUENCE [LARGE SCALE GENOMIC DNA]</scope>
    <source>
        <strain evidence="7">SpSt-556</strain>
    </source>
</reference>
<feature type="active site" description="Charge relay system" evidence="5">
    <location>
        <position position="236"/>
    </location>
</feature>
<feature type="active site" description="Charge relay system" evidence="5">
    <location>
        <position position="430"/>
    </location>
</feature>
<dbReference type="InterPro" id="IPR015500">
    <property type="entry name" value="Peptidase_S8_subtilisin-rel"/>
</dbReference>
<dbReference type="PANTHER" id="PTHR43806">
    <property type="entry name" value="PEPTIDASE S8"/>
    <property type="match status" value="1"/>
</dbReference>
<evidence type="ECO:0000256" key="5">
    <source>
        <dbReference type="PROSITE-ProRule" id="PRU01240"/>
    </source>
</evidence>